<comment type="caution">
    <text evidence="1">The sequence shown here is derived from an EMBL/GenBank/DDBJ whole genome shotgun (WGS) entry which is preliminary data.</text>
</comment>
<proteinExistence type="predicted"/>
<dbReference type="EMBL" id="JAKKPZ010000074">
    <property type="protein sequence ID" value="KAI1703951.1"/>
    <property type="molecule type" value="Genomic_DNA"/>
</dbReference>
<evidence type="ECO:0000313" key="2">
    <source>
        <dbReference type="Proteomes" id="UP001201812"/>
    </source>
</evidence>
<gene>
    <name evidence="1" type="ORF">DdX_14566</name>
</gene>
<dbReference type="AlphaFoldDB" id="A0AAD4QVI2"/>
<protein>
    <submittedName>
        <fullName evidence="1">Uncharacterized protein</fullName>
    </submittedName>
</protein>
<evidence type="ECO:0000313" key="1">
    <source>
        <dbReference type="EMBL" id="KAI1703951.1"/>
    </source>
</evidence>
<organism evidence="1 2">
    <name type="scientific">Ditylenchus destructor</name>
    <dbReference type="NCBI Taxonomy" id="166010"/>
    <lineage>
        <taxon>Eukaryota</taxon>
        <taxon>Metazoa</taxon>
        <taxon>Ecdysozoa</taxon>
        <taxon>Nematoda</taxon>
        <taxon>Chromadorea</taxon>
        <taxon>Rhabditida</taxon>
        <taxon>Tylenchina</taxon>
        <taxon>Tylenchomorpha</taxon>
        <taxon>Sphaerularioidea</taxon>
        <taxon>Anguinidae</taxon>
        <taxon>Anguininae</taxon>
        <taxon>Ditylenchus</taxon>
    </lineage>
</organism>
<sequence length="328" mass="38246">MIEFQCLSKLANSFIDSYFPNQPWLMAGSLLYRYSTLWVCADYDVEAECSAGNPDTILGKLFQNCKQQIMGPSVPNHAKLTEHVYNQLSSRNFYRFEYFNWYYDEWFIDNSKLFFEETLKPIRHTFDSCCVRVVANYDTPMKFYQTLFTTNGMFGTASKIHFSGICSPKQLSTTEKGDISLLSLPGVLLIREVAFDLKPVRGCLGQLGSAEVIAWLFHKSPFCTSHKRTLMTKDFLLDQPLDEFEKQIIQHFMEDNATQSFYLFVALHFSKNYLPDIHPTKYYYNERYINSKTNEELRLGYTSYFIAEVRQGKGRVRAFERCAHQSTK</sequence>
<dbReference type="Proteomes" id="UP001201812">
    <property type="component" value="Unassembled WGS sequence"/>
</dbReference>
<reference evidence="1" key="1">
    <citation type="submission" date="2022-01" db="EMBL/GenBank/DDBJ databases">
        <title>Genome Sequence Resource for Two Populations of Ditylenchus destructor, the Migratory Endoparasitic Phytonematode.</title>
        <authorList>
            <person name="Zhang H."/>
            <person name="Lin R."/>
            <person name="Xie B."/>
        </authorList>
    </citation>
    <scope>NUCLEOTIDE SEQUENCE</scope>
    <source>
        <strain evidence="1">BazhouSP</strain>
    </source>
</reference>
<name>A0AAD4QVI2_9BILA</name>
<accession>A0AAD4QVI2</accession>
<keyword evidence="2" id="KW-1185">Reference proteome</keyword>